<evidence type="ECO:0000256" key="1">
    <source>
        <dbReference type="SAM" id="SignalP"/>
    </source>
</evidence>
<reference evidence="3 4" key="1">
    <citation type="submission" date="2016-03" db="EMBL/GenBank/DDBJ databases">
        <title>Niastella vici sp. nov., isolated from farmland soil.</title>
        <authorList>
            <person name="Chen L."/>
            <person name="Wang D."/>
            <person name="Yang S."/>
            <person name="Wang G."/>
        </authorList>
    </citation>
    <scope>NUCLEOTIDE SEQUENCE [LARGE SCALE GENOMIC DNA]</scope>
    <source>
        <strain evidence="3 4">DJ57</strain>
    </source>
</reference>
<feature type="signal peptide" evidence="1">
    <location>
        <begin position="1"/>
        <end position="25"/>
    </location>
</feature>
<name>A0A1V9G2P5_9BACT</name>
<dbReference type="Proteomes" id="UP000192796">
    <property type="component" value="Unassembled WGS sequence"/>
</dbReference>
<dbReference type="AlphaFoldDB" id="A0A1V9G2P5"/>
<dbReference type="Gene3D" id="2.60.40.10">
    <property type="entry name" value="Immunoglobulins"/>
    <property type="match status" value="1"/>
</dbReference>
<comment type="caution">
    <text evidence="3">The sequence shown here is derived from an EMBL/GenBank/DDBJ whole genome shotgun (WGS) entry which is preliminary data.</text>
</comment>
<dbReference type="InterPro" id="IPR035986">
    <property type="entry name" value="PKD_dom_sf"/>
</dbReference>
<feature type="chain" id="PRO_5012370635" description="PKD domain-containing protein" evidence="1">
    <location>
        <begin position="26"/>
        <end position="662"/>
    </location>
</feature>
<dbReference type="Pfam" id="PF24595">
    <property type="entry name" value="DUF7619"/>
    <property type="match status" value="1"/>
</dbReference>
<dbReference type="Pfam" id="PF18911">
    <property type="entry name" value="PKD_4"/>
    <property type="match status" value="1"/>
</dbReference>
<dbReference type="SUPFAM" id="SSF49299">
    <property type="entry name" value="PKD domain"/>
    <property type="match status" value="1"/>
</dbReference>
<dbReference type="PROSITE" id="PS50093">
    <property type="entry name" value="PKD"/>
    <property type="match status" value="1"/>
</dbReference>
<dbReference type="InterPro" id="IPR013783">
    <property type="entry name" value="Ig-like_fold"/>
</dbReference>
<dbReference type="InterPro" id="IPR055353">
    <property type="entry name" value="DUF7619"/>
</dbReference>
<evidence type="ECO:0000313" key="3">
    <source>
        <dbReference type="EMBL" id="OQP64847.1"/>
    </source>
</evidence>
<keyword evidence="4" id="KW-1185">Reference proteome</keyword>
<sequence>MISYKPLLCSAFLLCMINFSSKAQTSDTAAADIQPQVDNNQVKFGAALRPLRQIAGAPLSFYTYFWEFGDGGYSFEKEPVHVYKDTGDYEIRLFATNNYDDGKKPNTRPRRVRVNNRSMLAVNKTPAFFTGDGSLEIKSNQMPKPGEDMVLLIGYRNKSNNTSLSGSVMLLYNEKQFSQNCFDLSEARSYHQEKPVSLESMLAWQPGTEMIEVGTTENNSLFPVASANNAPAADRRQLLQQIKQEMDGFRKHNIWRINNVQKGEEQFMFVTINTLPEMIRDTNAVVTISGLFIPDDPSMDMEKFNLEMQVVASHDPNRMLLKNKKLNYRFTRKNKENTYKVQFQNTGKGPAKKVAITITIPGLLNTASLEVVSMKPACTWCKTAGENQSCIDTIVTKDSIQFVFNNIYLPGTQQDGITDPDSTKGYIKYRIRFGKKMHKVPFQCRAAIVFDKNEPVYTNRSTGSFKKGISPGIILGFGAQPGSAAAGIAAQQYSLGFTVSEYAAYKKYFQWELFLRSDRSFEQFTARRQGGDTTINGTVYKVQYHDSYEKIKVANIELVPLEFRYNLASFAAAGAGALLSAEISRNTTRYIRSQLFNPNGNGTFTVEGETGKQNESFAKIRGALFADAQVGKVRTGPAIGVRFLQYFNPSYQTIMLYASWKF</sequence>
<dbReference type="Pfam" id="PF25233">
    <property type="entry name" value="DUF7849"/>
    <property type="match status" value="1"/>
</dbReference>
<dbReference type="InterPro" id="IPR000601">
    <property type="entry name" value="PKD_dom"/>
</dbReference>
<organism evidence="3 4">
    <name type="scientific">Niastella vici</name>
    <dbReference type="NCBI Taxonomy" id="1703345"/>
    <lineage>
        <taxon>Bacteria</taxon>
        <taxon>Pseudomonadati</taxon>
        <taxon>Bacteroidota</taxon>
        <taxon>Chitinophagia</taxon>
        <taxon>Chitinophagales</taxon>
        <taxon>Chitinophagaceae</taxon>
        <taxon>Niastella</taxon>
    </lineage>
</organism>
<gene>
    <name evidence="3" type="ORF">A3860_19015</name>
</gene>
<dbReference type="OrthoDB" id="1110367at2"/>
<dbReference type="CDD" id="cd00146">
    <property type="entry name" value="PKD"/>
    <property type="match status" value="1"/>
</dbReference>
<keyword evidence="1" id="KW-0732">Signal</keyword>
<dbReference type="EMBL" id="LVYD01000041">
    <property type="protein sequence ID" value="OQP64847.1"/>
    <property type="molecule type" value="Genomic_DNA"/>
</dbReference>
<evidence type="ECO:0000259" key="2">
    <source>
        <dbReference type="PROSITE" id="PS50093"/>
    </source>
</evidence>
<dbReference type="InterPro" id="IPR057171">
    <property type="entry name" value="DUF7849"/>
</dbReference>
<dbReference type="STRING" id="1703345.A3860_19015"/>
<dbReference type="RefSeq" id="WP_081146678.1">
    <property type="nucleotide sequence ID" value="NZ_LVYD01000041.1"/>
</dbReference>
<proteinExistence type="predicted"/>
<evidence type="ECO:0000313" key="4">
    <source>
        <dbReference type="Proteomes" id="UP000192796"/>
    </source>
</evidence>
<protein>
    <recommendedName>
        <fullName evidence="2">PKD domain-containing protein</fullName>
    </recommendedName>
</protein>
<feature type="domain" description="PKD" evidence="2">
    <location>
        <begin position="55"/>
        <end position="98"/>
    </location>
</feature>
<accession>A0A1V9G2P5</accession>